<protein>
    <submittedName>
        <fullName evidence="7">ABC transporter</fullName>
    </submittedName>
</protein>
<proteinExistence type="inferred from homology"/>
<keyword evidence="4" id="KW-0067">ATP-binding</keyword>
<dbReference type="Proteomes" id="UP000179145">
    <property type="component" value="Chromosome"/>
</dbReference>
<dbReference type="PROSITE" id="PS50893">
    <property type="entry name" value="ABC_TRANSPORTER_2"/>
    <property type="match status" value="1"/>
</dbReference>
<organism evidence="7 8">
    <name type="scientific">Kozakia baliensis</name>
    <dbReference type="NCBI Taxonomy" id="153496"/>
    <lineage>
        <taxon>Bacteria</taxon>
        <taxon>Pseudomonadati</taxon>
        <taxon>Pseudomonadota</taxon>
        <taxon>Alphaproteobacteria</taxon>
        <taxon>Acetobacterales</taxon>
        <taxon>Acetobacteraceae</taxon>
        <taxon>Kozakia</taxon>
    </lineage>
</organism>
<keyword evidence="5" id="KW-1278">Translocase</keyword>
<dbReference type="EMBL" id="CP014674">
    <property type="protein sequence ID" value="AOX15867.1"/>
    <property type="molecule type" value="Genomic_DNA"/>
</dbReference>
<dbReference type="RefSeq" id="WP_070401729.1">
    <property type="nucleotide sequence ID" value="NZ_BJVW01000004.1"/>
</dbReference>
<evidence type="ECO:0000313" key="7">
    <source>
        <dbReference type="EMBL" id="AOX15867.1"/>
    </source>
</evidence>
<name>A0A1D8UQP5_9PROT</name>
<evidence type="ECO:0000256" key="4">
    <source>
        <dbReference type="ARBA" id="ARBA00022840"/>
    </source>
</evidence>
<dbReference type="KEGG" id="kba:A0U89_00555"/>
<evidence type="ECO:0000313" key="8">
    <source>
        <dbReference type="Proteomes" id="UP000179145"/>
    </source>
</evidence>
<dbReference type="InterPro" id="IPR017871">
    <property type="entry name" value="ABC_transporter-like_CS"/>
</dbReference>
<dbReference type="InterPro" id="IPR027417">
    <property type="entry name" value="P-loop_NTPase"/>
</dbReference>
<evidence type="ECO:0000256" key="6">
    <source>
        <dbReference type="ARBA" id="ARBA00037066"/>
    </source>
</evidence>
<keyword evidence="8" id="KW-1185">Reference proteome</keyword>
<evidence type="ECO:0000256" key="2">
    <source>
        <dbReference type="ARBA" id="ARBA00022448"/>
    </source>
</evidence>
<dbReference type="PROSITE" id="PS00211">
    <property type="entry name" value="ABC_TRANSPORTER_1"/>
    <property type="match status" value="1"/>
</dbReference>
<evidence type="ECO:0000256" key="5">
    <source>
        <dbReference type="ARBA" id="ARBA00022967"/>
    </source>
</evidence>
<dbReference type="Gene3D" id="3.40.50.300">
    <property type="entry name" value="P-loop containing nucleotide triphosphate hydrolases"/>
    <property type="match status" value="1"/>
</dbReference>
<dbReference type="SMART" id="SM00382">
    <property type="entry name" value="AAA"/>
    <property type="match status" value="1"/>
</dbReference>
<accession>A0A1D8UQP5</accession>
<dbReference type="PANTHER" id="PTHR42794">
    <property type="entry name" value="HEMIN IMPORT ATP-BINDING PROTEIN HMUV"/>
    <property type="match status" value="1"/>
</dbReference>
<keyword evidence="3" id="KW-0547">Nucleotide-binding</keyword>
<dbReference type="AlphaFoldDB" id="A0A1D8UQP5"/>
<dbReference type="PANTHER" id="PTHR42794:SF1">
    <property type="entry name" value="HEMIN IMPORT ATP-BINDING PROTEIN HMUV"/>
    <property type="match status" value="1"/>
</dbReference>
<dbReference type="InterPro" id="IPR003439">
    <property type="entry name" value="ABC_transporter-like_ATP-bd"/>
</dbReference>
<dbReference type="STRING" id="153496.A0U89_00555"/>
<dbReference type="SUPFAM" id="SSF52540">
    <property type="entry name" value="P-loop containing nucleoside triphosphate hydrolases"/>
    <property type="match status" value="1"/>
</dbReference>
<reference evidence="7 8" key="1">
    <citation type="journal article" date="2016" name="Microb. Cell Fact.">
        <title>Dissection of exopolysaccharide biosynthesis in Kozakia baliensis.</title>
        <authorList>
            <person name="Brandt J.U."/>
            <person name="Jakob F."/>
            <person name="Behr J."/>
            <person name="Geissler A.J."/>
            <person name="Vogel R.F."/>
        </authorList>
    </citation>
    <scope>NUCLEOTIDE SEQUENCE [LARGE SCALE GENOMIC DNA]</scope>
    <source>
        <strain evidence="7 8">DSM 14400</strain>
    </source>
</reference>
<dbReference type="FunFam" id="3.40.50.300:FF:000134">
    <property type="entry name" value="Iron-enterobactin ABC transporter ATP-binding protein"/>
    <property type="match status" value="1"/>
</dbReference>
<sequence>MTPVLSCDDIAFRYRQRSVLRHVTLAFQAGEMVGVLGVNGAGKSTLLRILLGLLAPTEGYVFLNGVSLKNMRRTEIARELAYVPQTHAANFPFTVEQMVTLGRIPQSGLNHRPSPEDRAVIDSALDRLGLQGMAQRPCTELSGGERQRVVLARALAQETRVLILDEPLTGLDYGHQLRLLAFLRDLAAEGKLVLFTSHRPEELFGHANRVLVLQDGEIAADGAPGEVVDAALMSALYNVDLAQIDHGAHRFFFSP</sequence>
<keyword evidence="2" id="KW-0813">Transport</keyword>
<gene>
    <name evidence="7" type="ORF">A0U89_00555</name>
</gene>
<dbReference type="InterPro" id="IPR003593">
    <property type="entry name" value="AAA+_ATPase"/>
</dbReference>
<dbReference type="eggNOG" id="COG1120">
    <property type="taxonomic scope" value="Bacteria"/>
</dbReference>
<dbReference type="GO" id="GO:0005524">
    <property type="term" value="F:ATP binding"/>
    <property type="evidence" value="ECO:0007669"/>
    <property type="project" value="UniProtKB-KW"/>
</dbReference>
<comment type="function">
    <text evidence="6">Part of the ABC transporter complex HmuTUV involved in hemin import. Responsible for energy coupling to the transport system.</text>
</comment>
<dbReference type="OrthoDB" id="9806726at2"/>
<evidence type="ECO:0000256" key="1">
    <source>
        <dbReference type="ARBA" id="ARBA00005417"/>
    </source>
</evidence>
<dbReference type="Pfam" id="PF00005">
    <property type="entry name" value="ABC_tran"/>
    <property type="match status" value="1"/>
</dbReference>
<dbReference type="GO" id="GO:0016887">
    <property type="term" value="F:ATP hydrolysis activity"/>
    <property type="evidence" value="ECO:0007669"/>
    <property type="project" value="InterPro"/>
</dbReference>
<evidence type="ECO:0000256" key="3">
    <source>
        <dbReference type="ARBA" id="ARBA00022741"/>
    </source>
</evidence>
<comment type="similarity">
    <text evidence="1">Belongs to the ABC transporter superfamily.</text>
</comment>